<dbReference type="GO" id="GO:0016829">
    <property type="term" value="F:lyase activity"/>
    <property type="evidence" value="ECO:0007669"/>
    <property type="project" value="UniProtKB-KW"/>
</dbReference>
<accession>A0ABT2Z9A5</accession>
<keyword evidence="1" id="KW-0456">Lyase</keyword>
<name>A0ABT2Z9A5_9RHOB</name>
<gene>
    <name evidence="1" type="ORF">OEW28_03705</name>
</gene>
<protein>
    <submittedName>
        <fullName evidence="1">Dimethylsulfoniopropionate lyase</fullName>
    </submittedName>
</protein>
<dbReference type="InterPro" id="IPR014710">
    <property type="entry name" value="RmlC-like_jellyroll"/>
</dbReference>
<dbReference type="RefSeq" id="WP_263733366.1">
    <property type="nucleotide sequence ID" value="NZ_JAOWKY010000001.1"/>
</dbReference>
<evidence type="ECO:0000313" key="1">
    <source>
        <dbReference type="EMBL" id="MCV2867728.1"/>
    </source>
</evidence>
<dbReference type="InterPro" id="IPR031723">
    <property type="entry name" value="DMSP_lyase"/>
</dbReference>
<comment type="caution">
    <text evidence="1">The sequence shown here is derived from an EMBL/GenBank/DDBJ whole genome shotgun (WGS) entry which is preliminary data.</text>
</comment>
<keyword evidence="2" id="KW-1185">Reference proteome</keyword>
<organism evidence="1 2">
    <name type="scientific">Albidovulum marisflavi</name>
    <dbReference type="NCBI Taxonomy" id="2984159"/>
    <lineage>
        <taxon>Bacteria</taxon>
        <taxon>Pseudomonadati</taxon>
        <taxon>Pseudomonadota</taxon>
        <taxon>Alphaproteobacteria</taxon>
        <taxon>Rhodobacterales</taxon>
        <taxon>Paracoccaceae</taxon>
        <taxon>Albidovulum</taxon>
    </lineage>
</organism>
<dbReference type="Gene3D" id="2.60.120.10">
    <property type="entry name" value="Jelly Rolls"/>
    <property type="match status" value="1"/>
</dbReference>
<dbReference type="InterPro" id="IPR011051">
    <property type="entry name" value="RmlC_Cupin_sf"/>
</dbReference>
<dbReference type="EMBL" id="JAOWKY010000001">
    <property type="protein sequence ID" value="MCV2867728.1"/>
    <property type="molecule type" value="Genomic_DNA"/>
</dbReference>
<evidence type="ECO:0000313" key="2">
    <source>
        <dbReference type="Proteomes" id="UP001652542"/>
    </source>
</evidence>
<dbReference type="SUPFAM" id="SSF51182">
    <property type="entry name" value="RmlC-like cupins"/>
    <property type="match status" value="1"/>
</dbReference>
<dbReference type="Pfam" id="PF16867">
    <property type="entry name" value="DMSP_lyase"/>
    <property type="match status" value="1"/>
</dbReference>
<sequence>MTPEERAFAAELQTPVGAEGSGRRRYAAAMALNQAGRLSDAALEVYRICSPRDHEDPAVLLALRGLAGELPPISAPAADIALVRLVDETDRYLASLSGPGLGETRAGLSAWTRAAPQPVDRLPNAVVDAWLPRALGLLAADRPALAAAIGDAAPHLTWITYDLYAPETIGEAFRLNHAFASLVGEEMAPFTAQDYDLGLFLIAPDVLYRDHRHAAPELYAPLTGPHGWRFGTGDPVTVLPAHAPVWNEPFRPHMTKVGSEPFLCIYAWTRDVNAPADVIMAADWPELEALRIGPAATAAQ</sequence>
<dbReference type="Proteomes" id="UP001652542">
    <property type="component" value="Unassembled WGS sequence"/>
</dbReference>
<proteinExistence type="predicted"/>
<reference evidence="1 2" key="1">
    <citation type="submission" date="2022-10" db="EMBL/GenBank/DDBJ databases">
        <title>Defluviimonas sp. nov., isolated from ocean surface water.</title>
        <authorList>
            <person name="He W."/>
            <person name="Wang L."/>
            <person name="Zhang D.-F."/>
        </authorList>
    </citation>
    <scope>NUCLEOTIDE SEQUENCE [LARGE SCALE GENOMIC DNA]</scope>
    <source>
        <strain evidence="1 2">WL0002</strain>
    </source>
</reference>